<evidence type="ECO:0000259" key="2">
    <source>
        <dbReference type="Pfam" id="PF14317"/>
    </source>
</evidence>
<reference evidence="3" key="1">
    <citation type="submission" date="2020-01" db="EMBL/GenBank/DDBJ databases">
        <authorList>
            <person name="Meier V. D."/>
            <person name="Meier V D."/>
        </authorList>
    </citation>
    <scope>NUCLEOTIDE SEQUENCE</scope>
    <source>
        <strain evidence="3">HLG_WM_MAG_06</strain>
    </source>
</reference>
<feature type="transmembrane region" description="Helical" evidence="1">
    <location>
        <begin position="52"/>
        <end position="69"/>
    </location>
</feature>
<accession>A0A6S6S4F6</accession>
<keyword evidence="1" id="KW-1133">Transmembrane helix</keyword>
<sequence length="163" mass="19027">MKVKYKLSQEEYLEAVLLHQKMGFRKLMIAVYIMMAVTAIIIMTDYSNTREIIRNFGGLFFAIAFYLLLTKMLGTYQSKRLYKQSDTLSKEVTLRVSAKGIRVGGNEKPIPWDAFRKYKEDDKYVILYTGIANFKIIPKSVMNAIELKEFVDYIEKHINMRAV</sequence>
<organism evidence="3">
    <name type="scientific">uncultured Sulfurovum sp</name>
    <dbReference type="NCBI Taxonomy" id="269237"/>
    <lineage>
        <taxon>Bacteria</taxon>
        <taxon>Pseudomonadati</taxon>
        <taxon>Campylobacterota</taxon>
        <taxon>Epsilonproteobacteria</taxon>
        <taxon>Campylobacterales</taxon>
        <taxon>Sulfurovaceae</taxon>
        <taxon>Sulfurovum</taxon>
        <taxon>environmental samples</taxon>
    </lineage>
</organism>
<feature type="transmembrane region" description="Helical" evidence="1">
    <location>
        <begin position="27"/>
        <end position="46"/>
    </location>
</feature>
<proteinExistence type="predicted"/>
<feature type="domain" description="YcxB-like C-terminal" evidence="2">
    <location>
        <begin position="100"/>
        <end position="152"/>
    </location>
</feature>
<name>A0A6S6S4F6_9BACT</name>
<dbReference type="Pfam" id="PF14317">
    <property type="entry name" value="YcxB"/>
    <property type="match status" value="1"/>
</dbReference>
<dbReference type="InterPro" id="IPR025588">
    <property type="entry name" value="YcxB-like_C"/>
</dbReference>
<gene>
    <name evidence="3" type="ORF">HELGO_WM12229</name>
</gene>
<keyword evidence="1" id="KW-0812">Transmembrane</keyword>
<evidence type="ECO:0000313" key="3">
    <source>
        <dbReference type="EMBL" id="CAA6800289.1"/>
    </source>
</evidence>
<keyword evidence="1" id="KW-0472">Membrane</keyword>
<protein>
    <recommendedName>
        <fullName evidence="2">YcxB-like C-terminal domain-containing protein</fullName>
    </recommendedName>
</protein>
<dbReference type="EMBL" id="CACVAP010000030">
    <property type="protein sequence ID" value="CAA6800289.1"/>
    <property type="molecule type" value="Genomic_DNA"/>
</dbReference>
<evidence type="ECO:0000256" key="1">
    <source>
        <dbReference type="SAM" id="Phobius"/>
    </source>
</evidence>
<dbReference type="AlphaFoldDB" id="A0A6S6S4F6"/>